<evidence type="ECO:0000256" key="9">
    <source>
        <dbReference type="ARBA" id="ARBA00023315"/>
    </source>
</evidence>
<comment type="function">
    <text evidence="14">The pyruvate dehydrogenase complex catalyzes the overall conversion of pyruvate to acetyl-CoA and CO(2).</text>
</comment>
<dbReference type="InterPro" id="IPR023213">
    <property type="entry name" value="CAT-like_dom_sf"/>
</dbReference>
<evidence type="ECO:0000256" key="6">
    <source>
        <dbReference type="ARBA" id="ARBA00022823"/>
    </source>
</evidence>
<keyword evidence="8" id="KW-0496">Mitochondrion</keyword>
<dbReference type="InterPro" id="IPR006257">
    <property type="entry name" value="LAT1"/>
</dbReference>
<dbReference type="InterPro" id="IPR001158">
    <property type="entry name" value="DIX"/>
</dbReference>
<feature type="domain" description="DIX" evidence="18">
    <location>
        <begin position="603"/>
        <end position="683"/>
    </location>
</feature>
<dbReference type="InterPro" id="IPR001715">
    <property type="entry name" value="CH_dom"/>
</dbReference>
<dbReference type="InterPro" id="IPR001078">
    <property type="entry name" value="2-oxoacid_DH_actylTfrase"/>
</dbReference>
<dbReference type="Gene3D" id="3.30.559.10">
    <property type="entry name" value="Chloramphenicol acetyltransferase-like domain"/>
    <property type="match status" value="1"/>
</dbReference>
<evidence type="ECO:0000256" key="13">
    <source>
        <dbReference type="PROSITE-ProRule" id="PRU00069"/>
    </source>
</evidence>
<comment type="subcellular location">
    <subcellularLocation>
        <location evidence="1">Mitochondrion matrix</location>
    </subcellularLocation>
</comment>
<dbReference type="InterPro" id="IPR036872">
    <property type="entry name" value="CH_dom_sf"/>
</dbReference>
<feature type="coiled-coil region" evidence="15">
    <location>
        <begin position="339"/>
        <end position="464"/>
    </location>
</feature>
<name>A0A8K1G6F1_9PASS</name>
<dbReference type="PROSITE" id="PS00189">
    <property type="entry name" value="LIPOYL"/>
    <property type="match status" value="2"/>
</dbReference>
<dbReference type="Pfam" id="PF00364">
    <property type="entry name" value="Biotin_lipoyl"/>
    <property type="match status" value="1"/>
</dbReference>
<accession>A0A8K1G6F1</accession>
<reference evidence="21" key="1">
    <citation type="submission" date="2019-04" db="EMBL/GenBank/DDBJ databases">
        <title>Genome assembly of Zosterops borbonicus 15179.</title>
        <authorList>
            <person name="Leroy T."/>
            <person name="Anselmetti Y."/>
            <person name="Tilak M.-K."/>
            <person name="Nabholz B."/>
        </authorList>
    </citation>
    <scope>NUCLEOTIDE SEQUENCE</scope>
    <source>
        <strain evidence="21">HGM_15179</strain>
        <tissue evidence="21">Muscle</tissue>
    </source>
</reference>
<keyword evidence="5 13" id="KW-0879">Wnt signaling pathway</keyword>
<dbReference type="Pfam" id="PF00198">
    <property type="entry name" value="2-oxoacid_dh"/>
    <property type="match status" value="1"/>
</dbReference>
<evidence type="ECO:0000313" key="22">
    <source>
        <dbReference type="Proteomes" id="UP000796761"/>
    </source>
</evidence>
<dbReference type="InterPro" id="IPR036625">
    <property type="entry name" value="E3-bd_dom_sf"/>
</dbReference>
<dbReference type="InterPro" id="IPR029071">
    <property type="entry name" value="Ubiquitin-like_domsf"/>
</dbReference>
<feature type="compositionally biased region" description="Polar residues" evidence="16">
    <location>
        <begin position="213"/>
        <end position="239"/>
    </location>
</feature>
<dbReference type="SUPFAM" id="SSF47576">
    <property type="entry name" value="Calponin-homology domain, CH-domain"/>
    <property type="match status" value="1"/>
</dbReference>
<dbReference type="EC" id="2.3.1.12" evidence="14"/>
<feature type="domain" description="Lipoyl-binding" evidence="19">
    <location>
        <begin position="658"/>
        <end position="734"/>
    </location>
</feature>
<dbReference type="SUPFAM" id="SSF51230">
    <property type="entry name" value="Single hybrid motif"/>
    <property type="match status" value="2"/>
</dbReference>
<dbReference type="SUPFAM" id="SSF54236">
    <property type="entry name" value="Ubiquitin-like"/>
    <property type="match status" value="1"/>
</dbReference>
<evidence type="ECO:0000256" key="16">
    <source>
        <dbReference type="SAM" id="MobiDB-lite"/>
    </source>
</evidence>
<dbReference type="EMBL" id="SWJQ01000591">
    <property type="protein sequence ID" value="TRZ12431.1"/>
    <property type="molecule type" value="Genomic_DNA"/>
</dbReference>
<evidence type="ECO:0000256" key="12">
    <source>
        <dbReference type="ARBA" id="ARBA00047887"/>
    </source>
</evidence>
<dbReference type="Proteomes" id="UP000796761">
    <property type="component" value="Unassembled WGS sequence"/>
</dbReference>
<evidence type="ECO:0000256" key="10">
    <source>
        <dbReference type="ARBA" id="ARBA00045906"/>
    </source>
</evidence>
<feature type="domain" description="Peripheral subunit-binding (PSBD)" evidence="20">
    <location>
        <begin position="926"/>
        <end position="963"/>
    </location>
</feature>
<feature type="domain" description="Lipoyl-binding" evidence="19">
    <location>
        <begin position="786"/>
        <end position="862"/>
    </location>
</feature>
<dbReference type="GO" id="GO:0006006">
    <property type="term" value="P:glucose metabolic process"/>
    <property type="evidence" value="ECO:0007669"/>
    <property type="project" value="UniProtKB-KW"/>
</dbReference>
<evidence type="ECO:0000256" key="7">
    <source>
        <dbReference type="ARBA" id="ARBA00022946"/>
    </source>
</evidence>
<dbReference type="FunFam" id="3.30.559.10:FF:000003">
    <property type="entry name" value="Acetyltransferase component of pyruvate dehydrogenase complex"/>
    <property type="match status" value="1"/>
</dbReference>
<dbReference type="PROSITE" id="PS50021">
    <property type="entry name" value="CH"/>
    <property type="match status" value="1"/>
</dbReference>
<keyword evidence="22" id="KW-1185">Reference proteome</keyword>
<dbReference type="SMART" id="SM00033">
    <property type="entry name" value="CH"/>
    <property type="match status" value="1"/>
</dbReference>
<protein>
    <recommendedName>
        <fullName evidence="14">Acetyltransferase component of pyruvate dehydrogenase complex</fullName>
        <ecNumber evidence="14">2.3.1.12</ecNumber>
    </recommendedName>
</protein>
<keyword evidence="7" id="KW-0809">Transit peptide</keyword>
<dbReference type="SUPFAM" id="SSF52777">
    <property type="entry name" value="CoA-dependent acyltransferases"/>
    <property type="match status" value="1"/>
</dbReference>
<keyword evidence="3" id="KW-0119">Carbohydrate metabolism</keyword>
<feature type="region of interest" description="Disordered" evidence="16">
    <location>
        <begin position="557"/>
        <end position="596"/>
    </location>
</feature>
<evidence type="ECO:0000256" key="4">
    <source>
        <dbReference type="ARBA" id="ARBA00022679"/>
    </source>
</evidence>
<keyword evidence="9 14" id="KW-0012">Acyltransferase</keyword>
<comment type="function">
    <text evidence="10">As part of the pyruvate dehydrogenase complex, catalyzes the transfers of an acetyl group to a lipoic acid moiety. The pyruvate dehydrogenase complex, catalyzes the overall conversion of pyruvate to acetyl-CoA and CO(2), and thereby links cytoplasmic glycolysis and the mitochondrial tricarboxylic acid (TCA) cycle.</text>
</comment>
<evidence type="ECO:0000313" key="21">
    <source>
        <dbReference type="EMBL" id="TRZ12431.1"/>
    </source>
</evidence>
<dbReference type="PROSITE" id="PS50968">
    <property type="entry name" value="BIOTINYL_LIPOYL"/>
    <property type="match status" value="2"/>
</dbReference>
<feature type="compositionally biased region" description="Gly residues" evidence="16">
    <location>
        <begin position="130"/>
        <end position="140"/>
    </location>
</feature>
<comment type="cofactor">
    <cofactor evidence="14">
        <name>(R)-lipoate</name>
        <dbReference type="ChEBI" id="CHEBI:83088"/>
    </cofactor>
    <text evidence="14">Binds 2 lipoyl cofactors covalently.</text>
</comment>
<comment type="similarity">
    <text evidence="2 14">Belongs to the 2-oxoacid dehydrogenase family.</text>
</comment>
<evidence type="ECO:0000259" key="17">
    <source>
        <dbReference type="PROSITE" id="PS50021"/>
    </source>
</evidence>
<dbReference type="InterPro" id="IPR000089">
    <property type="entry name" value="Biotin_lipoyl"/>
</dbReference>
<dbReference type="OrthoDB" id="30551at2759"/>
<organism evidence="21 22">
    <name type="scientific">Zosterops borbonicus</name>
    <dbReference type="NCBI Taxonomy" id="364589"/>
    <lineage>
        <taxon>Eukaryota</taxon>
        <taxon>Metazoa</taxon>
        <taxon>Chordata</taxon>
        <taxon>Craniata</taxon>
        <taxon>Vertebrata</taxon>
        <taxon>Euteleostomi</taxon>
        <taxon>Archelosauria</taxon>
        <taxon>Archosauria</taxon>
        <taxon>Dinosauria</taxon>
        <taxon>Saurischia</taxon>
        <taxon>Theropoda</taxon>
        <taxon>Coelurosauria</taxon>
        <taxon>Aves</taxon>
        <taxon>Neognathae</taxon>
        <taxon>Neoaves</taxon>
        <taxon>Telluraves</taxon>
        <taxon>Australaves</taxon>
        <taxon>Passeriformes</taxon>
        <taxon>Sylvioidea</taxon>
        <taxon>Zosteropidae</taxon>
        <taxon>Zosterops</taxon>
    </lineage>
</organism>
<dbReference type="GO" id="GO:0004742">
    <property type="term" value="F:dihydrolipoyllysine-residue acetyltransferase activity"/>
    <property type="evidence" value="ECO:0007669"/>
    <property type="project" value="UniProtKB-UniRule"/>
</dbReference>
<dbReference type="GO" id="GO:0045254">
    <property type="term" value="C:pyruvate dehydrogenase complex"/>
    <property type="evidence" value="ECO:0007669"/>
    <property type="project" value="UniProtKB-UniRule"/>
</dbReference>
<dbReference type="CDD" id="cd21213">
    <property type="entry name" value="CH_DIXDC1"/>
    <property type="match status" value="1"/>
</dbReference>
<evidence type="ECO:0000256" key="14">
    <source>
        <dbReference type="RuleBase" id="RU361137"/>
    </source>
</evidence>
<dbReference type="FunFam" id="1.10.418.10:FF:000054">
    <property type="entry name" value="Dixin isoform 1"/>
    <property type="match status" value="1"/>
</dbReference>
<dbReference type="GO" id="GO:0006086">
    <property type="term" value="P:pyruvate decarboxylation to acetyl-CoA"/>
    <property type="evidence" value="ECO:0007669"/>
    <property type="project" value="InterPro"/>
</dbReference>
<keyword evidence="3" id="KW-0313">Glucose metabolism</keyword>
<feature type="domain" description="Calponin-homology (CH)" evidence="17">
    <location>
        <begin position="20"/>
        <end position="127"/>
    </location>
</feature>
<keyword evidence="15" id="KW-0175">Coiled coil</keyword>
<dbReference type="InterPro" id="IPR003016">
    <property type="entry name" value="2-oxoA_DH_lipoyl-BS"/>
</dbReference>
<evidence type="ECO:0000256" key="1">
    <source>
        <dbReference type="ARBA" id="ARBA00004305"/>
    </source>
</evidence>
<feature type="region of interest" description="Disordered" evidence="16">
    <location>
        <begin position="756"/>
        <end position="789"/>
    </location>
</feature>
<evidence type="ECO:0000259" key="18">
    <source>
        <dbReference type="PROSITE" id="PS50841"/>
    </source>
</evidence>
<dbReference type="Pfam" id="PF00307">
    <property type="entry name" value="CH"/>
    <property type="match status" value="1"/>
</dbReference>
<evidence type="ECO:0000256" key="11">
    <source>
        <dbReference type="ARBA" id="ARBA00046790"/>
    </source>
</evidence>
<dbReference type="InterPro" id="IPR045257">
    <property type="entry name" value="E2/Pdx1"/>
</dbReference>
<dbReference type="InterPro" id="IPR011053">
    <property type="entry name" value="Single_hybrid_motif"/>
</dbReference>
<dbReference type="Gene3D" id="1.10.418.10">
    <property type="entry name" value="Calponin-like domain"/>
    <property type="match status" value="1"/>
</dbReference>
<dbReference type="PANTHER" id="PTHR23151">
    <property type="entry name" value="DIHYDROLIPOAMIDE ACETYL/SUCCINYL-TRANSFERASE-RELATED"/>
    <property type="match status" value="1"/>
</dbReference>
<feature type="region of interest" description="Disordered" evidence="16">
    <location>
        <begin position="213"/>
        <end position="275"/>
    </location>
</feature>
<feature type="coiled-coil region" evidence="15">
    <location>
        <begin position="280"/>
        <end position="311"/>
    </location>
</feature>
<dbReference type="Gene3D" id="2.40.240.130">
    <property type="match status" value="1"/>
</dbReference>
<dbReference type="SMART" id="SM00021">
    <property type="entry name" value="DAX"/>
    <property type="match status" value="1"/>
</dbReference>
<dbReference type="PROSITE" id="PS51826">
    <property type="entry name" value="PSBD"/>
    <property type="match status" value="1"/>
</dbReference>
<dbReference type="InterPro" id="IPR004167">
    <property type="entry name" value="PSBD"/>
</dbReference>
<dbReference type="PANTHER" id="PTHR23151:SF90">
    <property type="entry name" value="DIHYDROLIPOYLLYSINE-RESIDUE ACETYLTRANSFERASE COMPONENT OF PYRUVATE DEHYDROGENASE COMPLEX, MITOCHONDRIAL-RELATED"/>
    <property type="match status" value="1"/>
</dbReference>
<feature type="compositionally biased region" description="Basic and acidic residues" evidence="16">
    <location>
        <begin position="255"/>
        <end position="266"/>
    </location>
</feature>
<gene>
    <name evidence="21" type="ORF">HGM15179_014676</name>
</gene>
<dbReference type="CDD" id="cd06849">
    <property type="entry name" value="lipoyl_domain"/>
    <property type="match status" value="2"/>
</dbReference>
<feature type="compositionally biased region" description="Pro residues" evidence="16">
    <location>
        <begin position="759"/>
        <end position="777"/>
    </location>
</feature>
<dbReference type="Gene3D" id="2.40.50.100">
    <property type="match status" value="2"/>
</dbReference>
<comment type="catalytic activity">
    <reaction evidence="12">
        <text>N(6)-[(R)-dihydrolipoyl]-L-lysyl-[protein] + acetyl-CoA = N(6)-[(R)-S(8)-acetyldihydrolipoyl]-L-lysyl-[protein] + CoA</text>
        <dbReference type="Rhea" id="RHEA:17017"/>
        <dbReference type="Rhea" id="RHEA-COMP:10475"/>
        <dbReference type="Rhea" id="RHEA-COMP:10478"/>
        <dbReference type="ChEBI" id="CHEBI:57287"/>
        <dbReference type="ChEBI" id="CHEBI:57288"/>
        <dbReference type="ChEBI" id="CHEBI:83100"/>
        <dbReference type="ChEBI" id="CHEBI:83111"/>
        <dbReference type="EC" id="2.3.1.12"/>
    </reaction>
    <physiologicalReaction direction="left-to-right" evidence="12">
        <dbReference type="Rhea" id="RHEA:17018"/>
    </physiologicalReaction>
</comment>
<dbReference type="Gene3D" id="4.10.320.10">
    <property type="entry name" value="E3-binding domain"/>
    <property type="match status" value="1"/>
</dbReference>
<dbReference type="Pfam" id="PF02817">
    <property type="entry name" value="E3_binding"/>
    <property type="match status" value="1"/>
</dbReference>
<dbReference type="PROSITE" id="PS50841">
    <property type="entry name" value="DIX"/>
    <property type="match status" value="1"/>
</dbReference>
<dbReference type="InterPro" id="IPR038207">
    <property type="entry name" value="DIX_dom_sf"/>
</dbReference>
<dbReference type="GO" id="GO:0016055">
    <property type="term" value="P:Wnt signaling pathway"/>
    <property type="evidence" value="ECO:0007669"/>
    <property type="project" value="UniProtKB-KW"/>
</dbReference>
<dbReference type="FunFam" id="2.40.50.100:FF:000010">
    <property type="entry name" value="Acetyltransferase component of pyruvate dehydrogenase complex"/>
    <property type="match status" value="2"/>
</dbReference>
<evidence type="ECO:0000256" key="3">
    <source>
        <dbReference type="ARBA" id="ARBA00022526"/>
    </source>
</evidence>
<proteinExistence type="inferred from homology"/>
<feature type="compositionally biased region" description="Pro residues" evidence="16">
    <location>
        <begin position="885"/>
        <end position="912"/>
    </location>
</feature>
<evidence type="ECO:0000256" key="8">
    <source>
        <dbReference type="ARBA" id="ARBA00023128"/>
    </source>
</evidence>
<evidence type="ECO:0000259" key="19">
    <source>
        <dbReference type="PROSITE" id="PS50968"/>
    </source>
</evidence>
<keyword evidence="6 14" id="KW-0450">Lipoyl</keyword>
<comment type="caution">
    <text evidence="21">The sequence shown here is derived from an EMBL/GenBank/DDBJ whole genome shotgun (WGS) entry which is preliminary data.</text>
</comment>
<comment type="subunit">
    <text evidence="11">Part of the pyruvate dehydrogenase complex (PDHc) that is a multi-enzyme complex composed of multiple copies of three enzymes, pyruvate dehydrogenase (subunits PDH1A and PDHB, E1 component), dihydrolipoamide acetyltransferase (DLAT, E2 component), and dihydrolipoamide dehydrogenase (DLD, E3 component) to which is added an additional protein the E3-binding protein (PDHX, E3BP). In terms of structural architecture, the E2 and E3BP components assemble into a 60meric central core with icosahedral symmetry. The central core is decorated with E1 and E3 proteins. Currently, two alternative models for the E2:E3BP stoichiometry are considered as being either 48:12 (E2(48)-E3BP(12)) or 40:20 (E2(40)-E3BP(20)). Interacts with PDK2 and PDK3. Interacts with SIRT4. Interacts with PDHB.</text>
</comment>
<sequence>MLACLARGNVLDFLQEGFTEQQLQAYVAWVNSQLRKKPAVRPVQDLRQDLRDGVTLALLIEIVAGEKLSGIEANPSSQQEMRENVEKVLQFVASKKIRMHQTSAKDIVDGNLKSTMRLILALAAHFKPGSGRGGSPGSGGRSWATAPGSLRPRSAAAVAQGAVAVLADVRQDVQHSGRDVFRHRQRSSSMDEEIENPYWSVRALVQQYEGQQNVPLESHPSSLTSPSPVHSAKSESTVAPSEEKERLVILQTEETETKTEEADSHSQPEWQAGSSGSYVENSWEEQLLEQQDHLEKEMEEAKKMISGLQALLLNGSLPEDEQEGSFELSERGACPEEQLIIIRSRLDQSVEENQDLKKELLKYKQEARNLQGIKDALQQRLIQQDASVLQLKQELLRASMDKEELHNQNVDLQRKVEERNRLLAEYKKELCQKDRHLQQHQTKLDEMLRQLSEASYQQVDLERELEHKEALLAHCMKREAEEVMAYSSHSAQSNGFLQPAGKGAAPTAHRGTNDLQLVRDALRSLRNSFSGHDPQHHTIDSLEQGISSLMERLHRMETQKRQERRVRGKSPASRATNECRDSWPPKSKLPHSQSTPVMSTSACTKVLYFTDRSLTPFMVSIPKRLGEVTLKDFKAAIDREGTHRYHFKALDPEFGTVKEEVTLPALSPTMQMGTIARWEKKEGDKINEGDLIAEVETDKATVGFESLEECYLAKILVPEGTRDVPIGAIICITVEKPEHIDAFKNYTLDSAAAAAPAASVPPPPAAAPSPPPQPSPQAPGSSYPPHMQITLPALSPTMTMGTVQRWEKKVGEKLNEGDLLAEIETDKATIGFEVQEEGYLAKILVPEGTRDVPLGTPLCIIVEKEADIPAFADYQAAAVTDKAPAAPPPPPVMATPAAAPPPPQPAAAPAPAAPTAGPPRKGGRVMVSPLAKKLAAEKGIDLTQVKGTGPDGRITKKDVESFVPSKAPPAAAPEAVPAAAVAPEGTFTDIPISNIRRVIAQRLMQSKQTIPHYYLSIDVNMGKVLVLRKELNQEVASEKIKLSVNDFIIKASALACLKVPEANSSWMDTVIRQNHVVDVSVAVSTPAGLITPIVFNAHIKGLAAISKDVASLAAKAREGKLQPHEFQGGTFTISNLGMYGIKNFSAIINPPQACILAVGSSEQRLVPADNEKGFDVASVMSVTLSCDHRVVDGAVGAQWLAEFKNFLEKPVNMLL</sequence>
<evidence type="ECO:0000256" key="2">
    <source>
        <dbReference type="ARBA" id="ARBA00007317"/>
    </source>
</evidence>
<feature type="region of interest" description="Disordered" evidence="16">
    <location>
        <begin position="129"/>
        <end position="148"/>
    </location>
</feature>
<dbReference type="FunFam" id="4.10.320.10:FF:000005">
    <property type="entry name" value="Acetyltransferase component of pyruvate dehydrogenase complex"/>
    <property type="match status" value="1"/>
</dbReference>
<evidence type="ECO:0000256" key="5">
    <source>
        <dbReference type="ARBA" id="ARBA00022687"/>
    </source>
</evidence>
<dbReference type="SUPFAM" id="SSF47005">
    <property type="entry name" value="Peripheral subunit-binding domain of 2-oxo acid dehydrogenase complex"/>
    <property type="match status" value="1"/>
</dbReference>
<dbReference type="NCBIfam" id="TIGR01349">
    <property type="entry name" value="PDHac_trf_mito"/>
    <property type="match status" value="1"/>
</dbReference>
<dbReference type="GO" id="GO:0005759">
    <property type="term" value="C:mitochondrial matrix"/>
    <property type="evidence" value="ECO:0007669"/>
    <property type="project" value="UniProtKB-SubCell"/>
</dbReference>
<keyword evidence="4 14" id="KW-0808">Transferase</keyword>
<dbReference type="AlphaFoldDB" id="A0A8K1G6F1"/>
<evidence type="ECO:0000259" key="20">
    <source>
        <dbReference type="PROSITE" id="PS51826"/>
    </source>
</evidence>
<dbReference type="Pfam" id="PF00778">
    <property type="entry name" value="DIX"/>
    <property type="match status" value="1"/>
</dbReference>
<evidence type="ECO:0000256" key="15">
    <source>
        <dbReference type="SAM" id="Coils"/>
    </source>
</evidence>
<feature type="region of interest" description="Disordered" evidence="16">
    <location>
        <begin position="882"/>
        <end position="925"/>
    </location>
</feature>